<evidence type="ECO:0000256" key="1">
    <source>
        <dbReference type="SAM" id="MobiDB-lite"/>
    </source>
</evidence>
<sequence>MVVGYGRGISSSGNESGAREPIPSTGINTKKSAQDVPRHGIQRGNGVGQLGTQKKEFRAARTKPSVSRPTINTHISGTKRQTLAPRSIASGDFSDGSREIMYLGTRLLQWYAINARYNKKVQADEQRDCKKLHALSSELCTAREEAARRKVDQREDSILRKLQCVNDNVFHKLESFISTLDEAEKVNAHLAQVLELSDGQYRVQSAVKGSGIDDVMANLAVAESDIYGKVHDYGPSMQSTEQNSKALLAVVAEEDKLLAEIVSELSTVTRKEVQLRSAKLDELVRNESPHASQLSQFSMEIVDARE</sequence>
<dbReference type="EMBL" id="JAMWBK010000003">
    <property type="protein sequence ID" value="KAJ8907104.1"/>
    <property type="molecule type" value="Genomic_DNA"/>
</dbReference>
<protein>
    <recommendedName>
        <fullName evidence="4">Nucleoporin Nup54 alpha-helical domain-containing protein</fullName>
    </recommendedName>
</protein>
<keyword evidence="3" id="KW-1185">Reference proteome</keyword>
<accession>A0AAV8UYI2</accession>
<feature type="region of interest" description="Disordered" evidence="1">
    <location>
        <begin position="1"/>
        <end position="48"/>
    </location>
</feature>
<dbReference type="AlphaFoldDB" id="A0AAV8UYI2"/>
<evidence type="ECO:0000313" key="2">
    <source>
        <dbReference type="EMBL" id="KAJ8907104.1"/>
    </source>
</evidence>
<dbReference type="Proteomes" id="UP001157974">
    <property type="component" value="Unassembled WGS sequence"/>
</dbReference>
<name>A0AAV8UYI2_9RHOD</name>
<reference evidence="2 3" key="1">
    <citation type="journal article" date="2023" name="Nat. Commun.">
        <title>Origin of minicircular mitochondrial genomes in red algae.</title>
        <authorList>
            <person name="Lee Y."/>
            <person name="Cho C.H."/>
            <person name="Lee Y.M."/>
            <person name="Park S.I."/>
            <person name="Yang J.H."/>
            <person name="West J.A."/>
            <person name="Bhattacharya D."/>
            <person name="Yoon H.S."/>
        </authorList>
    </citation>
    <scope>NUCLEOTIDE SEQUENCE [LARGE SCALE GENOMIC DNA]</scope>
    <source>
        <strain evidence="2 3">CCMP1338</strain>
        <tissue evidence="2">Whole cell</tissue>
    </source>
</reference>
<proteinExistence type="predicted"/>
<gene>
    <name evidence="2" type="ORF">NDN08_003586</name>
</gene>
<evidence type="ECO:0000313" key="3">
    <source>
        <dbReference type="Proteomes" id="UP001157974"/>
    </source>
</evidence>
<comment type="caution">
    <text evidence="2">The sequence shown here is derived from an EMBL/GenBank/DDBJ whole genome shotgun (WGS) entry which is preliminary data.</text>
</comment>
<organism evidence="2 3">
    <name type="scientific">Rhodosorus marinus</name>
    <dbReference type="NCBI Taxonomy" id="101924"/>
    <lineage>
        <taxon>Eukaryota</taxon>
        <taxon>Rhodophyta</taxon>
        <taxon>Stylonematophyceae</taxon>
        <taxon>Stylonematales</taxon>
        <taxon>Stylonemataceae</taxon>
        <taxon>Rhodosorus</taxon>
    </lineage>
</organism>
<evidence type="ECO:0008006" key="4">
    <source>
        <dbReference type="Google" id="ProtNLM"/>
    </source>
</evidence>